<evidence type="ECO:0000313" key="4">
    <source>
        <dbReference type="EMBL" id="MCL7715866.1"/>
    </source>
</evidence>
<keyword evidence="2" id="KW-0812">Transmembrane</keyword>
<dbReference type="PANTHER" id="PTHR22754:SF32">
    <property type="entry name" value="DISCO-INTERACTING PROTEIN 2"/>
    <property type="match status" value="1"/>
</dbReference>
<comment type="caution">
    <text evidence="4">The sequence shown here is derived from an EMBL/GenBank/DDBJ whole genome shotgun (WGS) entry which is preliminary data.</text>
</comment>
<evidence type="ECO:0000256" key="2">
    <source>
        <dbReference type="SAM" id="Phobius"/>
    </source>
</evidence>
<dbReference type="RefSeq" id="WP_250065350.1">
    <property type="nucleotide sequence ID" value="NZ_JAIKTS010000007.1"/>
</dbReference>
<dbReference type="Gene3D" id="3.30.300.30">
    <property type="match status" value="1"/>
</dbReference>
<dbReference type="InterPro" id="IPR042099">
    <property type="entry name" value="ANL_N_sf"/>
</dbReference>
<dbReference type="PANTHER" id="PTHR22754">
    <property type="entry name" value="DISCO-INTERACTING PROTEIN 2 DIP2 -RELATED"/>
    <property type="match status" value="1"/>
</dbReference>
<dbReference type="Gene3D" id="3.40.50.12780">
    <property type="entry name" value="N-terminal domain of ligase-like"/>
    <property type="match status" value="1"/>
</dbReference>
<feature type="domain" description="AMP-dependent synthetase/ligase" evidence="3">
    <location>
        <begin position="46"/>
        <end position="408"/>
    </location>
</feature>
<dbReference type="Proteomes" id="UP001431235">
    <property type="component" value="Unassembled WGS sequence"/>
</dbReference>
<proteinExistence type="inferred from homology"/>
<feature type="transmembrane region" description="Helical" evidence="2">
    <location>
        <begin position="75"/>
        <end position="95"/>
    </location>
</feature>
<protein>
    <submittedName>
        <fullName evidence="4">AMP-binding protein</fullName>
    </submittedName>
</protein>
<gene>
    <name evidence="4" type="ORF">K5L01_14570</name>
</gene>
<keyword evidence="2" id="KW-1133">Transmembrane helix</keyword>
<keyword evidence="2" id="KW-0472">Membrane</keyword>
<evidence type="ECO:0000256" key="1">
    <source>
        <dbReference type="ARBA" id="ARBA00006432"/>
    </source>
</evidence>
<evidence type="ECO:0000313" key="5">
    <source>
        <dbReference type="Proteomes" id="UP001431235"/>
    </source>
</evidence>
<dbReference type="SUPFAM" id="SSF56801">
    <property type="entry name" value="Acetyl-CoA synthetase-like"/>
    <property type="match status" value="1"/>
</dbReference>
<evidence type="ECO:0000259" key="3">
    <source>
        <dbReference type="Pfam" id="PF00501"/>
    </source>
</evidence>
<dbReference type="EMBL" id="JAIKTS010000007">
    <property type="protein sequence ID" value="MCL7715866.1"/>
    <property type="molecule type" value="Genomic_DNA"/>
</dbReference>
<dbReference type="InterPro" id="IPR000873">
    <property type="entry name" value="AMP-dep_synth/lig_dom"/>
</dbReference>
<accession>A0ABT0SL53</accession>
<comment type="similarity">
    <text evidence="1">Belongs to the ATP-dependent AMP-binding enzyme family.</text>
</comment>
<sequence length="560" mass="59327">MIGSPRSNARLPLRLGGFDNLRQALDYAAQGRTGVDFHDVRGVLVQSLDYAGLRRRARVAAAHMRAMGMRQGDRLALIADTSVAFLTAFYGAQYAGVVPCPLPYQALPGGRDAYTAQLAALLAASGAPWLLSPQATLACAQAAAFTAGARAQGLETLDAPPPLITLPPVDADIPAYIQFSSGSTAMPKGVVVRQQALMANVDAIAVHGLRMRADDRACSWLPLYHDMGLVGFSVVAMCAQRSVDYLPPHAFAARPQAWLQLMSRQRTSIVYAPGFAWRLAAQRGAAMAAELDLSALRVAGVGGEPVRDDDLLAFSQALAPAGFRHDAFQPSYGLAEATLAVSMAAPDAAPRARAIPAPHGGGGRRLLGCGRPLPGTEVRVLDAAGRDLPERRVGHLWVRGPAVMQRYLQEAAGGPRADGFLDTGDLGFLDEGELFISGRAKDMILVRGRNLWPQDIEAAAAAAGALAPRDVAAFGVEREGGEYVVVLAECRTGSEGRQQLRARIDEALAAAFGIRAEVLAVPRRSLPFTTSGKPARARARALYLAGHWAPDSLDEKELTA</sequence>
<dbReference type="InterPro" id="IPR045851">
    <property type="entry name" value="AMP-bd_C_sf"/>
</dbReference>
<keyword evidence="5" id="KW-1185">Reference proteome</keyword>
<dbReference type="Pfam" id="PF00501">
    <property type="entry name" value="AMP-binding"/>
    <property type="match status" value="1"/>
</dbReference>
<reference evidence="4 5" key="1">
    <citation type="submission" date="2021-08" db="EMBL/GenBank/DDBJ databases">
        <title>Novel members of of the genus Stenotrophomonas from differernt environment.</title>
        <authorList>
            <person name="Deng Y."/>
        </authorList>
    </citation>
    <scope>NUCLEOTIDE SEQUENCE [LARGE SCALE GENOMIC DNA]</scope>
    <source>
        <strain evidence="4 5">CPCC 101365</strain>
    </source>
</reference>
<name>A0ABT0SL53_9GAMM</name>
<organism evidence="4 5">
    <name type="scientific">Stenotrophomonas mori</name>
    <dbReference type="NCBI Taxonomy" id="2871096"/>
    <lineage>
        <taxon>Bacteria</taxon>
        <taxon>Pseudomonadati</taxon>
        <taxon>Pseudomonadota</taxon>
        <taxon>Gammaproteobacteria</taxon>
        <taxon>Lysobacterales</taxon>
        <taxon>Lysobacteraceae</taxon>
        <taxon>Stenotrophomonas</taxon>
    </lineage>
</organism>